<evidence type="ECO:0000313" key="11">
    <source>
        <dbReference type="Proteomes" id="UP001161247"/>
    </source>
</evidence>
<evidence type="ECO:0000256" key="4">
    <source>
        <dbReference type="ARBA" id="ARBA00022583"/>
    </source>
</evidence>
<keyword evidence="4" id="KW-0254">Endocytosis</keyword>
<keyword evidence="8" id="KW-0968">Cytoplasmic vesicle</keyword>
<dbReference type="SMART" id="SM00273">
    <property type="entry name" value="ENTH"/>
    <property type="match status" value="1"/>
</dbReference>
<comment type="subcellular location">
    <subcellularLocation>
        <location evidence="1">Cytoplasmic vesicle</location>
        <location evidence="1">Clathrin-coated vesicle</location>
    </subcellularLocation>
    <subcellularLocation>
        <location evidence="2">Golgi apparatus</location>
    </subcellularLocation>
    <subcellularLocation>
        <location evidence="3">Membrane</location>
        <location evidence="3">Clathrin-coated pit</location>
    </subcellularLocation>
</comment>
<dbReference type="CDD" id="cd16987">
    <property type="entry name" value="ANTH_N_AP180_plant"/>
    <property type="match status" value="1"/>
</dbReference>
<dbReference type="InterPro" id="IPR045192">
    <property type="entry name" value="AP180-like"/>
</dbReference>
<dbReference type="GO" id="GO:0005905">
    <property type="term" value="C:clathrin-coated pit"/>
    <property type="evidence" value="ECO:0007669"/>
    <property type="project" value="UniProtKB-SubCell"/>
</dbReference>
<accession>A0AAV1E9C2</accession>
<evidence type="ECO:0000256" key="8">
    <source>
        <dbReference type="ARBA" id="ARBA00023329"/>
    </source>
</evidence>
<keyword evidence="11" id="KW-1185">Reference proteome</keyword>
<evidence type="ECO:0000313" key="10">
    <source>
        <dbReference type="EMBL" id="CAI9116216.1"/>
    </source>
</evidence>
<dbReference type="GO" id="GO:0030136">
    <property type="term" value="C:clathrin-coated vesicle"/>
    <property type="evidence" value="ECO:0007669"/>
    <property type="project" value="UniProtKB-SubCell"/>
</dbReference>
<evidence type="ECO:0000256" key="5">
    <source>
        <dbReference type="ARBA" id="ARBA00023034"/>
    </source>
</evidence>
<dbReference type="GO" id="GO:0072583">
    <property type="term" value="P:clathrin-dependent endocytosis"/>
    <property type="evidence" value="ECO:0007669"/>
    <property type="project" value="InterPro"/>
</dbReference>
<evidence type="ECO:0000256" key="3">
    <source>
        <dbReference type="ARBA" id="ARBA00004600"/>
    </source>
</evidence>
<evidence type="ECO:0000256" key="7">
    <source>
        <dbReference type="ARBA" id="ARBA00023176"/>
    </source>
</evidence>
<dbReference type="GO" id="GO:0005545">
    <property type="term" value="F:1-phosphatidylinositol binding"/>
    <property type="evidence" value="ECO:0007669"/>
    <property type="project" value="TreeGrafter"/>
</dbReference>
<organism evidence="10 11">
    <name type="scientific">Oldenlandia corymbosa var. corymbosa</name>
    <dbReference type="NCBI Taxonomy" id="529605"/>
    <lineage>
        <taxon>Eukaryota</taxon>
        <taxon>Viridiplantae</taxon>
        <taxon>Streptophyta</taxon>
        <taxon>Embryophyta</taxon>
        <taxon>Tracheophyta</taxon>
        <taxon>Spermatophyta</taxon>
        <taxon>Magnoliopsida</taxon>
        <taxon>eudicotyledons</taxon>
        <taxon>Gunneridae</taxon>
        <taxon>Pentapetalae</taxon>
        <taxon>asterids</taxon>
        <taxon>lamiids</taxon>
        <taxon>Gentianales</taxon>
        <taxon>Rubiaceae</taxon>
        <taxon>Rubioideae</taxon>
        <taxon>Spermacoceae</taxon>
        <taxon>Hedyotis-Oldenlandia complex</taxon>
        <taxon>Oldenlandia</taxon>
    </lineage>
</organism>
<dbReference type="EMBL" id="OX459125">
    <property type="protein sequence ID" value="CAI9116216.1"/>
    <property type="molecule type" value="Genomic_DNA"/>
</dbReference>
<reference evidence="10" key="1">
    <citation type="submission" date="2023-03" db="EMBL/GenBank/DDBJ databases">
        <authorList>
            <person name="Julca I."/>
        </authorList>
    </citation>
    <scope>NUCLEOTIDE SEQUENCE</scope>
</reference>
<evidence type="ECO:0000259" key="9">
    <source>
        <dbReference type="PROSITE" id="PS50942"/>
    </source>
</evidence>
<dbReference type="PROSITE" id="PS50942">
    <property type="entry name" value="ENTH"/>
    <property type="match status" value="1"/>
</dbReference>
<dbReference type="InterPro" id="IPR011417">
    <property type="entry name" value="ANTH_dom"/>
</dbReference>
<sequence>MSSRKRLIREFTGILKDKASIMKASLTTRSTDSAIKVAILRATTHTSAAPPPEHRLEYVLTLGSTVAPLASACVDSIMERLHKTRNPHVALKCLLVLHHILANGSFLFKQQLSYHPSNGGQNSLKLTRFRENRHVSSGGDVEDRELSQWVRWYASVLERNLILSRNLGCYIDFVSSSNVTNSKNRFSNLSRSIKEIDCLVSMVEEICGAPESLHHQKVDLVYELMLLVSEDYRGTQYHIIARLGELGSNRVIEELSSDDSAELLSCLKRLEGCKERLTEMFANRKRNDAFWRLVSQVRKVIEEVNEKREREKMVAWKSGDANSKNVVELTRNGGRVKGASHGHHHHHQAIKLLPYDQSGQWLTVVRV</sequence>
<dbReference type="InterPro" id="IPR013809">
    <property type="entry name" value="ENTH"/>
</dbReference>
<keyword evidence="5" id="KW-0333">Golgi apparatus</keyword>
<dbReference type="GO" id="GO:0006900">
    <property type="term" value="P:vesicle budding from membrane"/>
    <property type="evidence" value="ECO:0007669"/>
    <property type="project" value="TreeGrafter"/>
</dbReference>
<dbReference type="Gene3D" id="1.25.40.90">
    <property type="match status" value="1"/>
</dbReference>
<evidence type="ECO:0000256" key="6">
    <source>
        <dbReference type="ARBA" id="ARBA00023136"/>
    </source>
</evidence>
<keyword evidence="6" id="KW-0472">Membrane</keyword>
<name>A0AAV1E9C2_OLDCO</name>
<dbReference type="GO" id="GO:0005546">
    <property type="term" value="F:phosphatidylinositol-4,5-bisphosphate binding"/>
    <property type="evidence" value="ECO:0007669"/>
    <property type="project" value="TreeGrafter"/>
</dbReference>
<dbReference type="PANTHER" id="PTHR22951:SF24">
    <property type="entry name" value="ENTH DOMAIN-CONTAINING PROTEIN"/>
    <property type="match status" value="1"/>
</dbReference>
<dbReference type="AlphaFoldDB" id="A0AAV1E9C2"/>
<dbReference type="GO" id="GO:0000149">
    <property type="term" value="F:SNARE binding"/>
    <property type="evidence" value="ECO:0007669"/>
    <property type="project" value="TreeGrafter"/>
</dbReference>
<proteinExistence type="predicted"/>
<dbReference type="InterPro" id="IPR008942">
    <property type="entry name" value="ENTH_VHS"/>
</dbReference>
<dbReference type="GO" id="GO:0005794">
    <property type="term" value="C:Golgi apparatus"/>
    <property type="evidence" value="ECO:0007669"/>
    <property type="project" value="UniProtKB-SubCell"/>
</dbReference>
<evidence type="ECO:0000256" key="2">
    <source>
        <dbReference type="ARBA" id="ARBA00004555"/>
    </source>
</evidence>
<feature type="domain" description="ENTH" evidence="9">
    <location>
        <begin position="27"/>
        <end position="171"/>
    </location>
</feature>
<protein>
    <submittedName>
        <fullName evidence="10">OLC1v1017310C1</fullName>
    </submittedName>
</protein>
<dbReference type="GO" id="GO:0048268">
    <property type="term" value="P:clathrin coat assembly"/>
    <property type="evidence" value="ECO:0007669"/>
    <property type="project" value="InterPro"/>
</dbReference>
<dbReference type="PANTHER" id="PTHR22951">
    <property type="entry name" value="CLATHRIN ASSEMBLY PROTEIN"/>
    <property type="match status" value="1"/>
</dbReference>
<dbReference type="GO" id="GO:0032050">
    <property type="term" value="F:clathrin heavy chain binding"/>
    <property type="evidence" value="ECO:0007669"/>
    <property type="project" value="TreeGrafter"/>
</dbReference>
<dbReference type="SUPFAM" id="SSF48464">
    <property type="entry name" value="ENTH/VHS domain"/>
    <property type="match status" value="1"/>
</dbReference>
<keyword evidence="7" id="KW-0168">Coated pit</keyword>
<gene>
    <name evidence="10" type="ORF">OLC1_LOCUS22573</name>
</gene>
<evidence type="ECO:0000256" key="1">
    <source>
        <dbReference type="ARBA" id="ARBA00004132"/>
    </source>
</evidence>
<dbReference type="InterPro" id="IPR048050">
    <property type="entry name" value="ANTH_N_plant"/>
</dbReference>
<dbReference type="Proteomes" id="UP001161247">
    <property type="component" value="Chromosome 8"/>
</dbReference>
<dbReference type="Pfam" id="PF07651">
    <property type="entry name" value="ANTH"/>
    <property type="match status" value="1"/>
</dbReference>